<sequence length="527" mass="60329">MSHTGKEGEWMKRITKIDKVEPLIPKKLRVAAYCRVSTGSDEQLASLEAQKSHYESFIKANPEWEFAGVYYDEGITGTKKEKRTQLLRLISDCEAHKVDFIVVKSISRFARNTTDCLELVRKLTDLGVFIYFEKENINTQSMESELMLSILSSLAESESVSISENSKWGVKRRFQNGTFKISYPPYGYDYVDGGMEINPEQAEIVKYIFAQVLSGIGTHQIADELNARKVPTKKGGKWTASTIRGMIYNEKYVGDVIFQKTYTDEHFSRHTNYGEKDQYLMQCHHEPIISREDFEAAGAVLNQRRLEKGITKGSGKYLNRYPFSGKIVCSECGGKFKWRIHSKNGGKYVAWCCGKHIDDVTACSMKFIRNADVEKAFVTMMNKLVYGRRFVLRPLLERLREMDRSDSFSMIQELELKMEKNAEQRQILTGLMAKGYLEPALFNKENNELLQEAAELELQKNGLSHSVNGEMVKTGEVEALLKFAEKGEMLTAFDGELFGRFVEQIIVYSRTEVGFQMKCGLTLRERM</sequence>
<dbReference type="Pfam" id="PF07508">
    <property type="entry name" value="Recombinase"/>
    <property type="match status" value="1"/>
</dbReference>
<keyword evidence="4" id="KW-1185">Reference proteome</keyword>
<dbReference type="InterPro" id="IPR050639">
    <property type="entry name" value="SSR_resolvase"/>
</dbReference>
<dbReference type="GO" id="GO:0003677">
    <property type="term" value="F:DNA binding"/>
    <property type="evidence" value="ECO:0007669"/>
    <property type="project" value="InterPro"/>
</dbReference>
<dbReference type="InterPro" id="IPR025827">
    <property type="entry name" value="Zn_ribbon_recom_dom"/>
</dbReference>
<dbReference type="STRING" id="168384.SAMN05660368_04142"/>
<evidence type="ECO:0000313" key="4">
    <source>
        <dbReference type="Proteomes" id="UP000005561"/>
    </source>
</evidence>
<dbReference type="PANTHER" id="PTHR30461">
    <property type="entry name" value="DNA-INVERTASE FROM LAMBDOID PROPHAGE"/>
    <property type="match status" value="1"/>
</dbReference>
<dbReference type="Proteomes" id="UP000005561">
    <property type="component" value="Unassembled WGS sequence"/>
</dbReference>
<feature type="domain" description="Resolvase/invertase-type recombinase catalytic" evidence="1">
    <location>
        <begin position="29"/>
        <end position="177"/>
    </location>
</feature>
<dbReference type="PROSITE" id="PS51736">
    <property type="entry name" value="RECOMBINASES_3"/>
    <property type="match status" value="1"/>
</dbReference>
<evidence type="ECO:0000259" key="1">
    <source>
        <dbReference type="PROSITE" id="PS51736"/>
    </source>
</evidence>
<dbReference type="PANTHER" id="PTHR30461:SF23">
    <property type="entry name" value="DNA RECOMBINASE-RELATED"/>
    <property type="match status" value="1"/>
</dbReference>
<comment type="caution">
    <text evidence="3">The sequence shown here is derived from an EMBL/GenBank/DDBJ whole genome shotgun (WGS) entry which is preliminary data.</text>
</comment>
<dbReference type="InterPro" id="IPR038109">
    <property type="entry name" value="DNA_bind_recomb_sf"/>
</dbReference>
<protein>
    <submittedName>
        <fullName evidence="3">Resolvase, N-terminal domain protein</fullName>
    </submittedName>
</protein>
<dbReference type="Pfam" id="PF00239">
    <property type="entry name" value="Resolvase"/>
    <property type="match status" value="1"/>
</dbReference>
<dbReference type="InterPro" id="IPR011109">
    <property type="entry name" value="DNA_bind_recombinase_dom"/>
</dbReference>
<dbReference type="CDD" id="cd00338">
    <property type="entry name" value="Ser_Recombinase"/>
    <property type="match status" value="1"/>
</dbReference>
<dbReference type="SMART" id="SM00857">
    <property type="entry name" value="Resolvase"/>
    <property type="match status" value="1"/>
</dbReference>
<dbReference type="EMBL" id="ACCL02000035">
    <property type="protein sequence ID" value="EET58353.1"/>
    <property type="molecule type" value="Genomic_DNA"/>
</dbReference>
<dbReference type="Gene3D" id="3.90.1750.20">
    <property type="entry name" value="Putative Large Serine Recombinase, Chain B, Domain 2"/>
    <property type="match status" value="1"/>
</dbReference>
<dbReference type="InterPro" id="IPR036162">
    <property type="entry name" value="Resolvase-like_N_sf"/>
</dbReference>
<organism evidence="3 4">
    <name type="scientific">Marvinbryantia formatexigens DSM 14469</name>
    <dbReference type="NCBI Taxonomy" id="478749"/>
    <lineage>
        <taxon>Bacteria</taxon>
        <taxon>Bacillati</taxon>
        <taxon>Bacillota</taxon>
        <taxon>Clostridia</taxon>
        <taxon>Lachnospirales</taxon>
        <taxon>Lachnospiraceae</taxon>
        <taxon>Marvinbryantia</taxon>
    </lineage>
</organism>
<dbReference type="AlphaFoldDB" id="C6LLZ0"/>
<feature type="domain" description="Recombinase" evidence="2">
    <location>
        <begin position="185"/>
        <end position="307"/>
    </location>
</feature>
<evidence type="ECO:0000259" key="2">
    <source>
        <dbReference type="PROSITE" id="PS51737"/>
    </source>
</evidence>
<evidence type="ECO:0000313" key="3">
    <source>
        <dbReference type="EMBL" id="EET58353.1"/>
    </source>
</evidence>
<name>C6LLZ0_9FIRM</name>
<dbReference type="PROSITE" id="PS51737">
    <property type="entry name" value="RECOMBINASE_DNA_BIND"/>
    <property type="match status" value="1"/>
</dbReference>
<dbReference type="InterPro" id="IPR006119">
    <property type="entry name" value="Resolv_N"/>
</dbReference>
<proteinExistence type="predicted"/>
<dbReference type="GO" id="GO:0000150">
    <property type="term" value="F:DNA strand exchange activity"/>
    <property type="evidence" value="ECO:0007669"/>
    <property type="project" value="InterPro"/>
</dbReference>
<dbReference type="Gene3D" id="3.40.50.1390">
    <property type="entry name" value="Resolvase, N-terminal catalytic domain"/>
    <property type="match status" value="1"/>
</dbReference>
<dbReference type="Pfam" id="PF13408">
    <property type="entry name" value="Zn_ribbon_recom"/>
    <property type="match status" value="1"/>
</dbReference>
<accession>C6LLZ0</accession>
<dbReference type="SUPFAM" id="SSF53041">
    <property type="entry name" value="Resolvase-like"/>
    <property type="match status" value="1"/>
</dbReference>
<dbReference type="FunFam" id="3.90.1750.20:FF:000007">
    <property type="entry name" value="Site-specific recombinase"/>
    <property type="match status" value="1"/>
</dbReference>
<reference evidence="3" key="1">
    <citation type="submission" date="2009-07" db="EMBL/GenBank/DDBJ databases">
        <authorList>
            <person name="Weinstock G."/>
            <person name="Sodergren E."/>
            <person name="Clifton S."/>
            <person name="Fulton L."/>
            <person name="Fulton B."/>
            <person name="Courtney L."/>
            <person name="Fronick C."/>
            <person name="Harrison M."/>
            <person name="Strong C."/>
            <person name="Farmer C."/>
            <person name="Delahaunty K."/>
            <person name="Markovic C."/>
            <person name="Hall O."/>
            <person name="Minx P."/>
            <person name="Tomlinson C."/>
            <person name="Mitreva M."/>
            <person name="Nelson J."/>
            <person name="Hou S."/>
            <person name="Wollam A."/>
            <person name="Pepin K.H."/>
            <person name="Johnson M."/>
            <person name="Bhonagiri V."/>
            <person name="Nash W.E."/>
            <person name="Warren W."/>
            <person name="Chinwalla A."/>
            <person name="Mardis E.R."/>
            <person name="Wilson R.K."/>
        </authorList>
    </citation>
    <scope>NUCLEOTIDE SEQUENCE [LARGE SCALE GENOMIC DNA]</scope>
    <source>
        <strain evidence="3">DSM 14469</strain>
    </source>
</reference>
<dbReference type="eggNOG" id="COG1961">
    <property type="taxonomic scope" value="Bacteria"/>
</dbReference>
<gene>
    <name evidence="3" type="ORF">BRYFOR_09689</name>
</gene>